<feature type="chain" id="PRO_5017192695" evidence="3">
    <location>
        <begin position="21"/>
        <end position="223"/>
    </location>
</feature>
<dbReference type="Proteomes" id="UP000266649">
    <property type="component" value="Unassembled WGS sequence"/>
</dbReference>
<evidence type="ECO:0000313" key="5">
    <source>
        <dbReference type="EMBL" id="RID90999.1"/>
    </source>
</evidence>
<feature type="domain" description="Transglycosylase SLT" evidence="4">
    <location>
        <begin position="98"/>
        <end position="154"/>
    </location>
</feature>
<dbReference type="InterPro" id="IPR008258">
    <property type="entry name" value="Transglycosylase_SLT_dom_1"/>
</dbReference>
<accession>A0A398BJX3</accession>
<dbReference type="AlphaFoldDB" id="A0A398BJX3"/>
<dbReference type="Gene3D" id="1.10.530.10">
    <property type="match status" value="1"/>
</dbReference>
<dbReference type="RefSeq" id="WP_119135690.1">
    <property type="nucleotide sequence ID" value="NZ_QXXQ01000009.1"/>
</dbReference>
<dbReference type="InterPro" id="IPR023346">
    <property type="entry name" value="Lysozyme-like_dom_sf"/>
</dbReference>
<protein>
    <submittedName>
        <fullName evidence="5">Lytic transglycosylase domain-containing protein</fullName>
    </submittedName>
</protein>
<evidence type="ECO:0000256" key="3">
    <source>
        <dbReference type="SAM" id="SignalP"/>
    </source>
</evidence>
<evidence type="ECO:0000256" key="1">
    <source>
        <dbReference type="ARBA" id="ARBA00009387"/>
    </source>
</evidence>
<dbReference type="SUPFAM" id="SSF53955">
    <property type="entry name" value="Lysozyme-like"/>
    <property type="match status" value="1"/>
</dbReference>
<organism evidence="5 6">
    <name type="scientific">Gemmobacter lutimaris</name>
    <dbReference type="NCBI Taxonomy" id="2306023"/>
    <lineage>
        <taxon>Bacteria</taxon>
        <taxon>Pseudomonadati</taxon>
        <taxon>Pseudomonadota</taxon>
        <taxon>Alphaproteobacteria</taxon>
        <taxon>Rhodobacterales</taxon>
        <taxon>Paracoccaceae</taxon>
        <taxon>Gemmobacter</taxon>
    </lineage>
</organism>
<dbReference type="Pfam" id="PF01464">
    <property type="entry name" value="SLT"/>
    <property type="match status" value="1"/>
</dbReference>
<gene>
    <name evidence="5" type="ORF">D2N39_15540</name>
</gene>
<reference evidence="5 6" key="1">
    <citation type="submission" date="2018-09" db="EMBL/GenBank/DDBJ databases">
        <title>Gemmobacter lutimaris sp. nov., a marine bacterium isolated from tidal flat.</title>
        <authorList>
            <person name="Lee D.W."/>
            <person name="Yoo Y."/>
            <person name="Kim J.-J."/>
            <person name="Kim B.S."/>
        </authorList>
    </citation>
    <scope>NUCLEOTIDE SEQUENCE [LARGE SCALE GENOMIC DNA]</scope>
    <source>
        <strain evidence="5 6">YJ-T1-11</strain>
    </source>
</reference>
<feature type="region of interest" description="Disordered" evidence="2">
    <location>
        <begin position="190"/>
        <end position="209"/>
    </location>
</feature>
<name>A0A398BJX3_9RHOB</name>
<dbReference type="EMBL" id="QXXQ01000009">
    <property type="protein sequence ID" value="RID90999.1"/>
    <property type="molecule type" value="Genomic_DNA"/>
</dbReference>
<keyword evidence="3" id="KW-0732">Signal</keyword>
<comment type="caution">
    <text evidence="5">The sequence shown here is derived from an EMBL/GenBank/DDBJ whole genome shotgun (WGS) entry which is preliminary data.</text>
</comment>
<dbReference type="OrthoDB" id="5945995at2"/>
<keyword evidence="6" id="KW-1185">Reference proteome</keyword>
<evidence type="ECO:0000256" key="2">
    <source>
        <dbReference type="SAM" id="MobiDB-lite"/>
    </source>
</evidence>
<evidence type="ECO:0000259" key="4">
    <source>
        <dbReference type="Pfam" id="PF01464"/>
    </source>
</evidence>
<comment type="similarity">
    <text evidence="1">Belongs to the virb1 family.</text>
</comment>
<feature type="signal peptide" evidence="3">
    <location>
        <begin position="1"/>
        <end position="20"/>
    </location>
</feature>
<evidence type="ECO:0000313" key="6">
    <source>
        <dbReference type="Proteomes" id="UP000266649"/>
    </source>
</evidence>
<proteinExistence type="inferred from homology"/>
<sequence length="223" mass="24338">MPYTLAFLLCLCLTALPALASTADLCDHAAARAAAETDVPLDVLLALTRTETGRTKAGRIEPWPWAVNQGGKGWWFDSAKAAQDWVEDQLQTGITNIDIGCFQLNHRWHSRAFPSLQAMFDPEENALYAARYLAGKYRETGDWEAAAGAYHSATDTYASRYMDRFRTVRAGLGTLPVPVLTLASAEPAPRPNRYPLLQPGSRSARGSLVPRSVGGSSLFARLP</sequence>